<feature type="compositionally biased region" description="Basic and acidic residues" evidence="1">
    <location>
        <begin position="78"/>
        <end position="102"/>
    </location>
</feature>
<protein>
    <submittedName>
        <fullName evidence="2">Uncharacterized protein</fullName>
    </submittedName>
</protein>
<gene>
    <name evidence="2" type="ORF">MHUMG1_07377</name>
</gene>
<feature type="compositionally biased region" description="Low complexity" evidence="1">
    <location>
        <begin position="502"/>
        <end position="514"/>
    </location>
</feature>
<feature type="compositionally biased region" description="Pro residues" evidence="1">
    <location>
        <begin position="301"/>
        <end position="311"/>
    </location>
</feature>
<feature type="region of interest" description="Disordered" evidence="1">
    <location>
        <begin position="497"/>
        <end position="525"/>
    </location>
</feature>
<feature type="compositionally biased region" description="Low complexity" evidence="1">
    <location>
        <begin position="62"/>
        <end position="77"/>
    </location>
</feature>
<feature type="compositionally biased region" description="Low complexity" evidence="1">
    <location>
        <begin position="129"/>
        <end position="141"/>
    </location>
</feature>
<evidence type="ECO:0000313" key="2">
    <source>
        <dbReference type="EMBL" id="KAH0595077.1"/>
    </source>
</evidence>
<accession>A0A9P8M7R4</accession>
<organism evidence="2 3">
    <name type="scientific">Metarhizium humberi</name>
    <dbReference type="NCBI Taxonomy" id="2596975"/>
    <lineage>
        <taxon>Eukaryota</taxon>
        <taxon>Fungi</taxon>
        <taxon>Dikarya</taxon>
        <taxon>Ascomycota</taxon>
        <taxon>Pezizomycotina</taxon>
        <taxon>Sordariomycetes</taxon>
        <taxon>Hypocreomycetidae</taxon>
        <taxon>Hypocreales</taxon>
        <taxon>Clavicipitaceae</taxon>
        <taxon>Metarhizium</taxon>
    </lineage>
</organism>
<dbReference type="EMBL" id="JACEFI010000014">
    <property type="protein sequence ID" value="KAH0595077.1"/>
    <property type="molecule type" value="Genomic_DNA"/>
</dbReference>
<feature type="region of interest" description="Disordered" evidence="1">
    <location>
        <begin position="42"/>
        <end position="167"/>
    </location>
</feature>
<feature type="compositionally biased region" description="Basic and acidic residues" evidence="1">
    <location>
        <begin position="336"/>
        <end position="347"/>
    </location>
</feature>
<feature type="compositionally biased region" description="Basic and acidic residues" evidence="1">
    <location>
        <begin position="589"/>
        <end position="599"/>
    </location>
</feature>
<feature type="region of interest" description="Disordered" evidence="1">
    <location>
        <begin position="1"/>
        <end position="29"/>
    </location>
</feature>
<evidence type="ECO:0000313" key="3">
    <source>
        <dbReference type="Proteomes" id="UP000764110"/>
    </source>
</evidence>
<proteinExistence type="predicted"/>
<feature type="region of interest" description="Disordered" evidence="1">
    <location>
        <begin position="562"/>
        <end position="631"/>
    </location>
</feature>
<keyword evidence="3" id="KW-1185">Reference proteome</keyword>
<dbReference type="AlphaFoldDB" id="A0A9P8M7R4"/>
<dbReference type="Proteomes" id="UP000764110">
    <property type="component" value="Unassembled WGS sequence"/>
</dbReference>
<feature type="compositionally biased region" description="Pro residues" evidence="1">
    <location>
        <begin position="361"/>
        <end position="372"/>
    </location>
</feature>
<name>A0A9P8M7R4_9HYPO</name>
<feature type="compositionally biased region" description="Pro residues" evidence="1">
    <location>
        <begin position="228"/>
        <end position="241"/>
    </location>
</feature>
<feature type="region of interest" description="Disordered" evidence="1">
    <location>
        <begin position="228"/>
        <end position="419"/>
    </location>
</feature>
<feature type="compositionally biased region" description="Gly residues" evidence="1">
    <location>
        <begin position="245"/>
        <end position="255"/>
    </location>
</feature>
<reference evidence="2 3" key="1">
    <citation type="submission" date="2020-07" db="EMBL/GenBank/DDBJ databases">
        <title>Metarhizium humberi genome.</title>
        <authorList>
            <person name="Lysoe E."/>
        </authorList>
    </citation>
    <scope>NUCLEOTIDE SEQUENCE [LARGE SCALE GENOMIC DNA]</scope>
    <source>
        <strain evidence="2 3">ESALQ1638</strain>
    </source>
</reference>
<feature type="compositionally biased region" description="Polar residues" evidence="1">
    <location>
        <begin position="157"/>
        <end position="167"/>
    </location>
</feature>
<feature type="compositionally biased region" description="Basic and acidic residues" evidence="1">
    <location>
        <begin position="515"/>
        <end position="524"/>
    </location>
</feature>
<sequence>MSSSSRSHSRIAHVEDAEEDSGSSINGIEGTRKYAVSEAYMSPIKIQPNSGKSRSDKRLVNSRSSSASVSFDESGASSDKRGKPLTRRTADREYGDLEPRIRDRGRRRREHRLRDEEDEEDEEEHRRAAAAAAAAQAQAAKVKAKEQDARPLRKQRPTSLKSSATQPVIQQMYKRGHVDNPANYGIQQPAITANRPRAQTRPASYYAGQPMRPAPISMAWYPPPLSAPRPIPVGSYPPPPTWHGHGPGASPGGFAGPPLPSPVGPPAGYFDGGVMAANPHSHLRSRFDTRPSSAMGYHRPSPAPPPRPPPSLDYHDPEEFTGEPPPVSRPTRRPPRRAEDDRRRMPPPEHIPIRPQSALPPSTPYRPPPLSHRPPSRQSQSRPPPAHRRSVGFADQAGSDDDDFLGDDGLFHDNSPNASFDQRQAVARRLRRASIAYDNHDYDLVPATSRVRRSSLYGSALPSGGVSLDDKKYTDALKYQEAIGGAPQMPLTAEMLRKAGKRGAAASSRSTRSSGSRDDSEFKRSNATGITRTSFNSDDFTIKVSGGARVRVPGAEIECEDGGEITFSTRPSGSRLASDKASLMYSQLEDSRSRLDHRTLPYRPRAPSQSDSQSRGYAPSHVDYDFPGGYI</sequence>
<comment type="caution">
    <text evidence="2">The sequence shown here is derived from an EMBL/GenBank/DDBJ whole genome shotgun (WGS) entry which is preliminary data.</text>
</comment>
<evidence type="ECO:0000256" key="1">
    <source>
        <dbReference type="SAM" id="MobiDB-lite"/>
    </source>
</evidence>